<dbReference type="Pfam" id="PF26130">
    <property type="entry name" value="PB1-like"/>
    <property type="match status" value="1"/>
</dbReference>
<dbReference type="InterPro" id="IPR058594">
    <property type="entry name" value="PB1-like_dom_pln"/>
</dbReference>
<evidence type="ECO:0000259" key="1">
    <source>
        <dbReference type="Pfam" id="PF26130"/>
    </source>
</evidence>
<name>A0ABR2QT10_9ROSI</name>
<accession>A0ABR2QT10</accession>
<dbReference type="EMBL" id="JBBPBN010000032">
    <property type="protein sequence ID" value="KAK9003868.1"/>
    <property type="molecule type" value="Genomic_DNA"/>
</dbReference>
<proteinExistence type="predicted"/>
<protein>
    <recommendedName>
        <fullName evidence="1">PB1-like domain-containing protein</fullName>
    </recommendedName>
</protein>
<sequence>MFTCVIRYGGDFVLSPSMKYTSKSIAYFDFVDVNTFSTFTLRDLIEKLGVVGSFVVCWRLPNVALSTASIRPLKNDHDYHEEEDYEDEVEVEVYEEEEEEVDVVVTKEEVDVAKEEEYEDVDEFDVCDHAYDWGGDEECRQEYGIRVRV</sequence>
<keyword evidence="3" id="KW-1185">Reference proteome</keyword>
<dbReference type="Proteomes" id="UP001396334">
    <property type="component" value="Unassembled WGS sequence"/>
</dbReference>
<evidence type="ECO:0000313" key="2">
    <source>
        <dbReference type="EMBL" id="KAK9003868.1"/>
    </source>
</evidence>
<comment type="caution">
    <text evidence="2">The sequence shown here is derived from an EMBL/GenBank/DDBJ whole genome shotgun (WGS) entry which is preliminary data.</text>
</comment>
<gene>
    <name evidence="2" type="ORF">V6N11_018764</name>
</gene>
<evidence type="ECO:0000313" key="3">
    <source>
        <dbReference type="Proteomes" id="UP001396334"/>
    </source>
</evidence>
<reference evidence="2 3" key="1">
    <citation type="journal article" date="2024" name="G3 (Bethesda)">
        <title>Genome assembly of Hibiscus sabdariffa L. provides insights into metabolisms of medicinal natural products.</title>
        <authorList>
            <person name="Kim T."/>
        </authorList>
    </citation>
    <scope>NUCLEOTIDE SEQUENCE [LARGE SCALE GENOMIC DNA]</scope>
    <source>
        <strain evidence="2">TK-2024</strain>
        <tissue evidence="2">Old leaves</tissue>
    </source>
</reference>
<organism evidence="2 3">
    <name type="scientific">Hibiscus sabdariffa</name>
    <name type="common">roselle</name>
    <dbReference type="NCBI Taxonomy" id="183260"/>
    <lineage>
        <taxon>Eukaryota</taxon>
        <taxon>Viridiplantae</taxon>
        <taxon>Streptophyta</taxon>
        <taxon>Embryophyta</taxon>
        <taxon>Tracheophyta</taxon>
        <taxon>Spermatophyta</taxon>
        <taxon>Magnoliopsida</taxon>
        <taxon>eudicotyledons</taxon>
        <taxon>Gunneridae</taxon>
        <taxon>Pentapetalae</taxon>
        <taxon>rosids</taxon>
        <taxon>malvids</taxon>
        <taxon>Malvales</taxon>
        <taxon>Malvaceae</taxon>
        <taxon>Malvoideae</taxon>
        <taxon>Hibiscus</taxon>
    </lineage>
</organism>
<feature type="domain" description="PB1-like" evidence="1">
    <location>
        <begin position="2"/>
        <end position="94"/>
    </location>
</feature>